<dbReference type="InterPro" id="IPR025736">
    <property type="entry name" value="PucR_C-HTH_dom"/>
</dbReference>
<name>A0A9W6MB21_9ACTN</name>
<dbReference type="Pfam" id="PF14361">
    <property type="entry name" value="RsbRD_N"/>
    <property type="match status" value="1"/>
</dbReference>
<dbReference type="Pfam" id="PF13556">
    <property type="entry name" value="HTH_30"/>
    <property type="match status" value="1"/>
</dbReference>
<reference evidence="5" key="2">
    <citation type="submission" date="2023-01" db="EMBL/GenBank/DDBJ databases">
        <authorList>
            <person name="Sun Q."/>
            <person name="Evtushenko L."/>
        </authorList>
    </citation>
    <scope>NUCLEOTIDE SEQUENCE</scope>
    <source>
        <strain evidence="5">VKM Ac-2007</strain>
    </source>
</reference>
<comment type="caution">
    <text evidence="5">The sequence shown here is derived from an EMBL/GenBank/DDBJ whole genome shotgun (WGS) entry which is preliminary data.</text>
</comment>
<dbReference type="Proteomes" id="UP001143474">
    <property type="component" value="Unassembled WGS sequence"/>
</dbReference>
<feature type="domain" description="PucR C-terminal helix-turn-helix" evidence="2">
    <location>
        <begin position="335"/>
        <end position="382"/>
    </location>
</feature>
<sequence>MGDLLRLLMKRSDANARAEVSVYMRELPDYRREAANPQAYAETLEYAVWLRRRTIECVSEDQPLAAEDLAFVGSIGQQRVRHGFSLHTARRVLALHTNLMLREFYDAAEGQDVQELLHLLSWFGTQGTPGAAAYLQAYIDAEHLRLSVAARVRTLTQLLLTGDATAPSLARSLGVDVHDHYLVVIVRMPSQLFGRADATHDDLVASVFKNHLALLSWQQPNELLVLVPHDGSVSLSPMSLSPMASDGDRLMSLVREIVERVARPCAVGTAAGAANALNKAVELARRVAHVAPVEATPRTLSGVADVFVELGAAQLPEVDHWLREIARRLANGPDLVVTLDAYYRADMNRLATAAALHIHPRTLDYRLQRVYNLVNVDPGSVRGVRILSTTVARVLAGAWTQAQALVPPAPAFRVPPDFGPATTGVPY</sequence>
<dbReference type="InterPro" id="IPR051448">
    <property type="entry name" value="CdaR-like_regulators"/>
</dbReference>
<evidence type="ECO:0000256" key="1">
    <source>
        <dbReference type="ARBA" id="ARBA00006754"/>
    </source>
</evidence>
<feature type="domain" description="RsbT co-antagonist protein RsbRD N-terminal" evidence="3">
    <location>
        <begin position="17"/>
        <end position="138"/>
    </location>
</feature>
<keyword evidence="6" id="KW-1185">Reference proteome</keyword>
<dbReference type="PANTHER" id="PTHR33744:SF7">
    <property type="entry name" value="PUCR FAMILY TRANSCRIPTIONAL REGULATOR"/>
    <property type="match status" value="1"/>
</dbReference>
<protein>
    <recommendedName>
        <fullName evidence="7">PucR C-terminal helix-turn-helix domain-containing protein</fullName>
    </recommendedName>
</protein>
<evidence type="ECO:0000259" key="3">
    <source>
        <dbReference type="Pfam" id="PF14361"/>
    </source>
</evidence>
<dbReference type="InterPro" id="IPR042070">
    <property type="entry name" value="PucR_C-HTH_sf"/>
</dbReference>
<evidence type="ECO:0008006" key="7">
    <source>
        <dbReference type="Google" id="ProtNLM"/>
    </source>
</evidence>
<dbReference type="Gene3D" id="1.10.10.2840">
    <property type="entry name" value="PucR C-terminal helix-turn-helix domain"/>
    <property type="match status" value="1"/>
</dbReference>
<proteinExistence type="inferred from homology"/>
<dbReference type="InterPro" id="IPR025751">
    <property type="entry name" value="RsbRD_N_dom"/>
</dbReference>
<evidence type="ECO:0000259" key="4">
    <source>
        <dbReference type="Pfam" id="PF17853"/>
    </source>
</evidence>
<evidence type="ECO:0000313" key="6">
    <source>
        <dbReference type="Proteomes" id="UP001143474"/>
    </source>
</evidence>
<evidence type="ECO:0000313" key="5">
    <source>
        <dbReference type="EMBL" id="GLK07198.1"/>
    </source>
</evidence>
<dbReference type="Pfam" id="PF17853">
    <property type="entry name" value="GGDEF_2"/>
    <property type="match status" value="1"/>
</dbReference>
<dbReference type="InterPro" id="IPR041522">
    <property type="entry name" value="CdaR_GGDEF"/>
</dbReference>
<reference evidence="5" key="1">
    <citation type="journal article" date="2014" name="Int. J. Syst. Evol. Microbiol.">
        <title>Complete genome sequence of Corynebacterium casei LMG S-19264T (=DSM 44701T), isolated from a smear-ripened cheese.</title>
        <authorList>
            <consortium name="US DOE Joint Genome Institute (JGI-PGF)"/>
            <person name="Walter F."/>
            <person name="Albersmeier A."/>
            <person name="Kalinowski J."/>
            <person name="Ruckert C."/>
        </authorList>
    </citation>
    <scope>NUCLEOTIDE SEQUENCE</scope>
    <source>
        <strain evidence="5">VKM Ac-2007</strain>
    </source>
</reference>
<accession>A0A9W6MB21</accession>
<dbReference type="EMBL" id="BSEV01000001">
    <property type="protein sequence ID" value="GLK07198.1"/>
    <property type="molecule type" value="Genomic_DNA"/>
</dbReference>
<dbReference type="PANTHER" id="PTHR33744">
    <property type="entry name" value="CARBOHYDRATE DIACID REGULATOR"/>
    <property type="match status" value="1"/>
</dbReference>
<evidence type="ECO:0000259" key="2">
    <source>
        <dbReference type="Pfam" id="PF13556"/>
    </source>
</evidence>
<feature type="domain" description="CdaR GGDEF-like" evidence="4">
    <location>
        <begin position="165"/>
        <end position="290"/>
    </location>
</feature>
<organism evidence="5 6">
    <name type="scientific">Streptosporangium carneum</name>
    <dbReference type="NCBI Taxonomy" id="47481"/>
    <lineage>
        <taxon>Bacteria</taxon>
        <taxon>Bacillati</taxon>
        <taxon>Actinomycetota</taxon>
        <taxon>Actinomycetes</taxon>
        <taxon>Streptosporangiales</taxon>
        <taxon>Streptosporangiaceae</taxon>
        <taxon>Streptosporangium</taxon>
    </lineage>
</organism>
<gene>
    <name evidence="5" type="ORF">GCM10017600_06030</name>
</gene>
<comment type="similarity">
    <text evidence="1">Belongs to the CdaR family.</text>
</comment>
<dbReference type="AlphaFoldDB" id="A0A9W6MB21"/>